<dbReference type="Proteomes" id="UP000305654">
    <property type="component" value="Unassembled WGS sequence"/>
</dbReference>
<feature type="transmembrane region" description="Helical" evidence="1">
    <location>
        <begin position="249"/>
        <end position="270"/>
    </location>
</feature>
<reference evidence="3 4" key="1">
    <citation type="submission" date="2019-05" db="EMBL/GenBank/DDBJ databases">
        <authorList>
            <person name="Pankratov T."/>
            <person name="Grouzdev D."/>
        </authorList>
    </citation>
    <scope>NUCLEOTIDE SEQUENCE [LARGE SCALE GENOMIC DNA]</scope>
    <source>
        <strain evidence="3 4">KEBCLARHB70R</strain>
    </source>
</reference>
<keyword evidence="1" id="KW-0812">Transmembrane</keyword>
<dbReference type="EMBL" id="VCDI01000002">
    <property type="protein sequence ID" value="TLU73030.1"/>
    <property type="molecule type" value="Genomic_DNA"/>
</dbReference>
<dbReference type="GO" id="GO:0016020">
    <property type="term" value="C:membrane"/>
    <property type="evidence" value="ECO:0007669"/>
    <property type="project" value="InterPro"/>
</dbReference>
<evidence type="ECO:0000313" key="3">
    <source>
        <dbReference type="EMBL" id="TLU73030.1"/>
    </source>
</evidence>
<evidence type="ECO:0000313" key="4">
    <source>
        <dbReference type="Proteomes" id="UP000305654"/>
    </source>
</evidence>
<dbReference type="OrthoDB" id="8480946at2"/>
<sequence>MDPAIEFGLLTALLYGVSDFVAKFSSREVGVWRTLFWGELCSASLLTLWIALDASGNGAARAAFAQPWSAWAFAVGSNLTILAATAVFYRALTIGRFSVVMPIVATYGAITALLSMLLGEPLGLVALGGIAVAVLGAALASVPPASGAGQVQASPAGVPRGIGLASVAAVLYGIGFCVQAHYAVPRLGHLVPVWLYYVLGCALLGSVGGLMRRDLSPPRLGQLPVVLGTGLAASGAFVALTLAVTGGDVAVPTVLASLASVVTVLLARLLIKEQVALHQWAGIAAVLFGLLMLHASSSRHLPATVAAASASHAAG</sequence>
<feature type="domain" description="EamA" evidence="2">
    <location>
        <begin position="160"/>
        <end position="293"/>
    </location>
</feature>
<feature type="transmembrane region" description="Helical" evidence="1">
    <location>
        <begin position="277"/>
        <end position="295"/>
    </location>
</feature>
<dbReference type="SUPFAM" id="SSF103481">
    <property type="entry name" value="Multidrug resistance efflux transporter EmrE"/>
    <property type="match status" value="2"/>
</dbReference>
<dbReference type="InterPro" id="IPR000620">
    <property type="entry name" value="EamA_dom"/>
</dbReference>
<feature type="transmembrane region" description="Helical" evidence="1">
    <location>
        <begin position="34"/>
        <end position="52"/>
    </location>
</feature>
<dbReference type="Gene3D" id="1.10.3730.20">
    <property type="match status" value="1"/>
</dbReference>
<evidence type="ECO:0000256" key="1">
    <source>
        <dbReference type="SAM" id="Phobius"/>
    </source>
</evidence>
<gene>
    <name evidence="3" type="ORF">FE263_06200</name>
</gene>
<evidence type="ECO:0000259" key="2">
    <source>
        <dbReference type="Pfam" id="PF00892"/>
    </source>
</evidence>
<dbReference type="Pfam" id="PF00892">
    <property type="entry name" value="EamA"/>
    <property type="match status" value="2"/>
</dbReference>
<feature type="transmembrane region" description="Helical" evidence="1">
    <location>
        <begin position="6"/>
        <end position="22"/>
    </location>
</feature>
<organism evidence="3 4">
    <name type="scientific">Lichenicoccus roseus</name>
    <dbReference type="NCBI Taxonomy" id="2683649"/>
    <lineage>
        <taxon>Bacteria</taxon>
        <taxon>Pseudomonadati</taxon>
        <taxon>Pseudomonadota</taxon>
        <taxon>Alphaproteobacteria</taxon>
        <taxon>Acetobacterales</taxon>
        <taxon>Acetobacteraceae</taxon>
        <taxon>Lichenicoccus</taxon>
    </lineage>
</organism>
<keyword evidence="4" id="KW-1185">Reference proteome</keyword>
<feature type="transmembrane region" description="Helical" evidence="1">
    <location>
        <begin position="223"/>
        <end position="243"/>
    </location>
</feature>
<accession>A0A5R9J5Y5</accession>
<feature type="transmembrane region" description="Helical" evidence="1">
    <location>
        <begin position="99"/>
        <end position="118"/>
    </location>
</feature>
<keyword evidence="1" id="KW-1133">Transmembrane helix</keyword>
<proteinExistence type="predicted"/>
<feature type="domain" description="EamA" evidence="2">
    <location>
        <begin position="7"/>
        <end position="141"/>
    </location>
</feature>
<feature type="transmembrane region" description="Helical" evidence="1">
    <location>
        <begin position="72"/>
        <end position="92"/>
    </location>
</feature>
<dbReference type="InterPro" id="IPR037185">
    <property type="entry name" value="EmrE-like"/>
</dbReference>
<keyword evidence="1" id="KW-0472">Membrane</keyword>
<feature type="transmembrane region" description="Helical" evidence="1">
    <location>
        <begin position="124"/>
        <end position="142"/>
    </location>
</feature>
<protein>
    <submittedName>
        <fullName evidence="3">DMT family transporter</fullName>
    </submittedName>
</protein>
<feature type="transmembrane region" description="Helical" evidence="1">
    <location>
        <begin position="162"/>
        <end position="182"/>
    </location>
</feature>
<comment type="caution">
    <text evidence="3">The sequence shown here is derived from an EMBL/GenBank/DDBJ whole genome shotgun (WGS) entry which is preliminary data.</text>
</comment>
<dbReference type="AlphaFoldDB" id="A0A5R9J5Y5"/>
<feature type="transmembrane region" description="Helical" evidence="1">
    <location>
        <begin position="194"/>
        <end position="211"/>
    </location>
</feature>
<dbReference type="RefSeq" id="WP_138325104.1">
    <property type="nucleotide sequence ID" value="NZ_VCDI01000002.1"/>
</dbReference>
<name>A0A5R9J5Y5_9PROT</name>